<keyword evidence="13 17" id="KW-0472">Membrane</keyword>
<evidence type="ECO:0000256" key="17">
    <source>
        <dbReference type="SAM" id="Phobius"/>
    </source>
</evidence>
<dbReference type="InterPro" id="IPR010482">
    <property type="entry name" value="TECPR1-like_DysF"/>
</dbReference>
<evidence type="ECO:0000256" key="3">
    <source>
        <dbReference type="ARBA" id="ARBA00004477"/>
    </source>
</evidence>
<dbReference type="GO" id="GO:0032584">
    <property type="term" value="C:growth cone membrane"/>
    <property type="evidence" value="ECO:0007669"/>
    <property type="project" value="UniProtKB-SubCell"/>
</dbReference>
<evidence type="ECO:0000256" key="14">
    <source>
        <dbReference type="ARBA" id="ARBA00023273"/>
    </source>
</evidence>
<evidence type="ECO:0000313" key="20">
    <source>
        <dbReference type="Proteomes" id="UP001159428"/>
    </source>
</evidence>
<accession>A0AAU9XB52</accession>
<feature type="domain" description="FYVE-type" evidence="18">
    <location>
        <begin position="313"/>
        <end position="380"/>
    </location>
</feature>
<evidence type="ECO:0000256" key="7">
    <source>
        <dbReference type="ARBA" id="ARBA00022723"/>
    </source>
</evidence>
<dbReference type="GO" id="GO:0005789">
    <property type="term" value="C:endoplasmic reticulum membrane"/>
    <property type="evidence" value="ECO:0007669"/>
    <property type="project" value="UniProtKB-SubCell"/>
</dbReference>
<evidence type="ECO:0000256" key="12">
    <source>
        <dbReference type="ARBA" id="ARBA00022989"/>
    </source>
</evidence>
<keyword evidence="9 16" id="KW-0863">Zinc-finger</keyword>
<dbReference type="SMART" id="SM00064">
    <property type="entry name" value="FYVE"/>
    <property type="match status" value="1"/>
</dbReference>
<name>A0AAU9XB52_9CNID</name>
<dbReference type="EMBL" id="CALNXJ010000036">
    <property type="protein sequence ID" value="CAH3142397.1"/>
    <property type="molecule type" value="Genomic_DNA"/>
</dbReference>
<gene>
    <name evidence="19" type="ORF">PMEA_00020156</name>
</gene>
<dbReference type="Gene3D" id="3.30.40.10">
    <property type="entry name" value="Zinc/RING finger domain, C3HC4 (zinc finger)"/>
    <property type="match status" value="1"/>
</dbReference>
<dbReference type="PANTHER" id="PTHR14543:SF1">
    <property type="entry name" value="PROTRUDIN"/>
    <property type="match status" value="1"/>
</dbReference>
<dbReference type="SUPFAM" id="SSF57903">
    <property type="entry name" value="FYVE/PHD zinc finger"/>
    <property type="match status" value="1"/>
</dbReference>
<evidence type="ECO:0000259" key="18">
    <source>
        <dbReference type="PROSITE" id="PS50178"/>
    </source>
</evidence>
<feature type="transmembrane region" description="Helical" evidence="17">
    <location>
        <begin position="173"/>
        <end position="202"/>
    </location>
</feature>
<keyword evidence="8" id="KW-0967">Endosome</keyword>
<dbReference type="PROSITE" id="PS50178">
    <property type="entry name" value="ZF_FYVE"/>
    <property type="match status" value="1"/>
</dbReference>
<evidence type="ECO:0000256" key="10">
    <source>
        <dbReference type="ARBA" id="ARBA00022824"/>
    </source>
</evidence>
<dbReference type="GO" id="GO:0071787">
    <property type="term" value="P:endoplasmic reticulum tubular network formation"/>
    <property type="evidence" value="ECO:0007669"/>
    <property type="project" value="InterPro"/>
</dbReference>
<proteinExistence type="predicted"/>
<dbReference type="Pfam" id="PF06398">
    <property type="entry name" value="Pex24p"/>
    <property type="match status" value="1"/>
</dbReference>
<dbReference type="InterPro" id="IPR017455">
    <property type="entry name" value="Znf_FYVE-rel"/>
</dbReference>
<evidence type="ECO:0000313" key="19">
    <source>
        <dbReference type="EMBL" id="CAH3142397.1"/>
    </source>
</evidence>
<dbReference type="InterPro" id="IPR000306">
    <property type="entry name" value="Znf_FYVE"/>
</dbReference>
<dbReference type="InterPro" id="IPR013083">
    <property type="entry name" value="Znf_RING/FYVE/PHD"/>
</dbReference>
<evidence type="ECO:0000256" key="4">
    <source>
        <dbReference type="ARBA" id="ARBA00015523"/>
    </source>
</evidence>
<feature type="transmembrane region" description="Helical" evidence="17">
    <location>
        <begin position="72"/>
        <end position="91"/>
    </location>
</feature>
<dbReference type="Pfam" id="PF01363">
    <property type="entry name" value="FYVE"/>
    <property type="match status" value="1"/>
</dbReference>
<evidence type="ECO:0000256" key="9">
    <source>
        <dbReference type="ARBA" id="ARBA00022771"/>
    </source>
</evidence>
<dbReference type="GO" id="GO:0071782">
    <property type="term" value="C:endoplasmic reticulum tubular network"/>
    <property type="evidence" value="ECO:0007669"/>
    <property type="project" value="TreeGrafter"/>
</dbReference>
<keyword evidence="14" id="KW-0966">Cell projection</keyword>
<dbReference type="AlphaFoldDB" id="A0AAU9XB52"/>
<evidence type="ECO:0000256" key="8">
    <source>
        <dbReference type="ARBA" id="ARBA00022753"/>
    </source>
</evidence>
<keyword evidence="11" id="KW-0862">Zinc</keyword>
<keyword evidence="5" id="KW-1003">Cell membrane</keyword>
<dbReference type="GO" id="GO:0008270">
    <property type="term" value="F:zinc ion binding"/>
    <property type="evidence" value="ECO:0007669"/>
    <property type="project" value="UniProtKB-KW"/>
</dbReference>
<organism evidence="19 20">
    <name type="scientific">Pocillopora meandrina</name>
    <dbReference type="NCBI Taxonomy" id="46732"/>
    <lineage>
        <taxon>Eukaryota</taxon>
        <taxon>Metazoa</taxon>
        <taxon>Cnidaria</taxon>
        <taxon>Anthozoa</taxon>
        <taxon>Hexacorallia</taxon>
        <taxon>Scleractinia</taxon>
        <taxon>Astrocoeniina</taxon>
        <taxon>Pocilloporidae</taxon>
        <taxon>Pocillopora</taxon>
    </lineage>
</organism>
<dbReference type="InterPro" id="IPR042405">
    <property type="entry name" value="Protrudin"/>
</dbReference>
<keyword evidence="20" id="KW-1185">Reference proteome</keyword>
<keyword evidence="10" id="KW-0256">Endoplasmic reticulum</keyword>
<comment type="caution">
    <text evidence="19">The sequence shown here is derived from an EMBL/GenBank/DDBJ whole genome shotgun (WGS) entry which is preliminary data.</text>
</comment>
<keyword evidence="7" id="KW-0479">Metal-binding</keyword>
<dbReference type="GO" id="GO:0055038">
    <property type="term" value="C:recycling endosome membrane"/>
    <property type="evidence" value="ECO:0007669"/>
    <property type="project" value="UniProtKB-SubCell"/>
</dbReference>
<feature type="transmembrane region" description="Helical" evidence="17">
    <location>
        <begin position="46"/>
        <end position="66"/>
    </location>
</feature>
<evidence type="ECO:0000256" key="1">
    <source>
        <dbReference type="ARBA" id="ARBA00004195"/>
    </source>
</evidence>
<evidence type="ECO:0000256" key="11">
    <source>
        <dbReference type="ARBA" id="ARBA00022833"/>
    </source>
</evidence>
<sequence length="391" mass="45635">MEACMEEPMEEERSVEHFDIGTFVLNHRKLCQLVIPLIKWYESLQFVIRWQSWRITFVIMLVTIYLSISYPAYVVHIPLVYVSVIFGLSGIRRLGRKTSKVSNLLQRKKVCRKDDDDLNLDVKLAAIKEAHDHLKEYIKISVQIQMVEETLCECLEQFYSIARWEDPSVSKRCFLSLLLSACILFFLPGRYLVTFGLILTFLGNSGFKEVCREAQGKFWLRLQRVKKNILSQNFWNGLVNPWLEIPSKTQTNLEVTENDYDDEWYDAQEQEISLSEDENYEQEDTPLTRRSAKRFSGLSVVTHFSDYRRKKKRVNSVNCASCDVTFSSLLKKRQYCRHCGDSFCSRCCCKRVKRAVFGATAPAAYEETVLVCNSCHGYLMNKEDENKADIW</sequence>
<evidence type="ECO:0000256" key="13">
    <source>
        <dbReference type="ARBA" id="ARBA00023136"/>
    </source>
</evidence>
<keyword evidence="12 17" id="KW-1133">Transmembrane helix</keyword>
<dbReference type="InterPro" id="IPR011011">
    <property type="entry name" value="Znf_FYVE_PHD"/>
</dbReference>
<keyword evidence="6 17" id="KW-0812">Transmembrane</keyword>
<reference evidence="19 20" key="1">
    <citation type="submission" date="2022-05" db="EMBL/GenBank/DDBJ databases">
        <authorList>
            <consortium name="Genoscope - CEA"/>
            <person name="William W."/>
        </authorList>
    </citation>
    <scope>NUCLEOTIDE SEQUENCE [LARGE SCALE GENOMIC DNA]</scope>
</reference>
<dbReference type="CDD" id="cd15723">
    <property type="entry name" value="FYVE_protrudin"/>
    <property type="match status" value="1"/>
</dbReference>
<dbReference type="PANTHER" id="PTHR14543">
    <property type="entry name" value="PROTRUDIN"/>
    <property type="match status" value="1"/>
</dbReference>
<protein>
    <recommendedName>
        <fullName evidence="4">Protrudin</fullName>
    </recommendedName>
    <alternativeName>
        <fullName evidence="15">Zinc finger FYVE domain-containing protein 27</fullName>
    </alternativeName>
</protein>
<evidence type="ECO:0000256" key="16">
    <source>
        <dbReference type="PROSITE-ProRule" id="PRU00091"/>
    </source>
</evidence>
<evidence type="ECO:0000256" key="5">
    <source>
        <dbReference type="ARBA" id="ARBA00022475"/>
    </source>
</evidence>
<comment type="subcellular location">
    <subcellularLocation>
        <location evidence="2">Cell projection</location>
        <location evidence="2">Growth cone membrane</location>
        <topology evidence="2">Multi-pass membrane protein</topology>
    </subcellularLocation>
    <subcellularLocation>
        <location evidence="3">Endoplasmic reticulum membrane</location>
        <topology evidence="3">Multi-pass membrane protein</topology>
    </subcellularLocation>
    <subcellularLocation>
        <location evidence="1">Recycling endosome membrane</location>
        <topology evidence="1">Multi-pass membrane protein</topology>
    </subcellularLocation>
</comment>
<dbReference type="GO" id="GO:0016192">
    <property type="term" value="P:vesicle-mediated transport"/>
    <property type="evidence" value="ECO:0007669"/>
    <property type="project" value="InterPro"/>
</dbReference>
<evidence type="ECO:0000256" key="2">
    <source>
        <dbReference type="ARBA" id="ARBA00004460"/>
    </source>
</evidence>
<dbReference type="Proteomes" id="UP001159428">
    <property type="component" value="Unassembled WGS sequence"/>
</dbReference>
<dbReference type="GO" id="GO:0072659">
    <property type="term" value="P:protein localization to plasma membrane"/>
    <property type="evidence" value="ECO:0007669"/>
    <property type="project" value="InterPro"/>
</dbReference>
<evidence type="ECO:0000256" key="6">
    <source>
        <dbReference type="ARBA" id="ARBA00022692"/>
    </source>
</evidence>
<evidence type="ECO:0000256" key="15">
    <source>
        <dbReference type="ARBA" id="ARBA00032025"/>
    </source>
</evidence>